<proteinExistence type="inferred from homology"/>
<dbReference type="GO" id="GO:0019698">
    <property type="term" value="P:D-galacturonate catabolic process"/>
    <property type="evidence" value="ECO:0007669"/>
    <property type="project" value="TreeGrafter"/>
</dbReference>
<dbReference type="Gene3D" id="3.40.1190.20">
    <property type="match status" value="1"/>
</dbReference>
<gene>
    <name evidence="5" type="primary">kdgK</name>
    <name evidence="5" type="ORF">GARC_5115</name>
</gene>
<keyword evidence="6" id="KW-1185">Reference proteome</keyword>
<feature type="domain" description="Carbohydrate kinase PfkB" evidence="4">
    <location>
        <begin position="1"/>
        <end position="293"/>
    </location>
</feature>
<evidence type="ECO:0000256" key="2">
    <source>
        <dbReference type="ARBA" id="ARBA00022679"/>
    </source>
</evidence>
<dbReference type="InterPro" id="IPR011611">
    <property type="entry name" value="PfkB_dom"/>
</dbReference>
<keyword evidence="3 5" id="KW-0418">Kinase</keyword>
<dbReference type="STRING" id="493475.GARC_5115"/>
<protein>
    <submittedName>
        <fullName evidence="5">2-dehydro-3-deoxygluconokinase</fullName>
        <ecNumber evidence="5">2.7.1.45</ecNumber>
    </submittedName>
</protein>
<dbReference type="GO" id="GO:0005829">
    <property type="term" value="C:cytosol"/>
    <property type="evidence" value="ECO:0007669"/>
    <property type="project" value="TreeGrafter"/>
</dbReference>
<dbReference type="eggNOG" id="COG0524">
    <property type="taxonomic scope" value="Bacteria"/>
</dbReference>
<dbReference type="CDD" id="cd01166">
    <property type="entry name" value="KdgK"/>
    <property type="match status" value="1"/>
</dbReference>
<evidence type="ECO:0000259" key="4">
    <source>
        <dbReference type="Pfam" id="PF00294"/>
    </source>
</evidence>
<dbReference type="AlphaFoldDB" id="K6ZF63"/>
<dbReference type="Proteomes" id="UP000006327">
    <property type="component" value="Unassembled WGS sequence"/>
</dbReference>
<dbReference type="Pfam" id="PF00294">
    <property type="entry name" value="PfkB"/>
    <property type="match status" value="1"/>
</dbReference>
<dbReference type="RefSeq" id="WP_007625620.1">
    <property type="nucleotide sequence ID" value="NZ_BAEO01000067.1"/>
</dbReference>
<dbReference type="InterPro" id="IPR050306">
    <property type="entry name" value="PfkB_Carbo_kinase"/>
</dbReference>
<dbReference type="GO" id="GO:0008673">
    <property type="term" value="F:2-dehydro-3-deoxygluconokinase activity"/>
    <property type="evidence" value="ECO:0007669"/>
    <property type="project" value="UniProtKB-EC"/>
</dbReference>
<accession>K6ZF63</accession>
<keyword evidence="2 5" id="KW-0808">Transferase</keyword>
<evidence type="ECO:0000256" key="1">
    <source>
        <dbReference type="ARBA" id="ARBA00010688"/>
    </source>
</evidence>
<comment type="caution">
    <text evidence="5">The sequence shown here is derived from an EMBL/GenBank/DDBJ whole genome shotgun (WGS) entry which is preliminary data.</text>
</comment>
<name>K6ZF63_9ALTE</name>
<sequence>MKKVVVFGECMLELVSKQGDTLHKGFAGDTYNTAIYLNRCAANVSVSYLTALGNDLLSSELLSKMDEEGINTEYVLRSEDRNLGLYMVHTDADGERTFTYWRQNSAATQSLNLLKGHKVEADVFYFSAISLAILDNDQKAKLFELMGELKGTGCKISFDPNYRPKLWTSKIEAQKWTDAAYAVSDLVFPGGDDHAELYGHMNAEAILQHLAQYEIEEIVVKNGASSVNIFIDNKLDSVPIEPVEKVVDTTAAGDGFNGGYLAARLTGSSHTDSARYGAKVAATVIGFPGAIIDKQALATHVNLIQ</sequence>
<dbReference type="PANTHER" id="PTHR43085">
    <property type="entry name" value="HEXOKINASE FAMILY MEMBER"/>
    <property type="match status" value="1"/>
</dbReference>
<dbReference type="InterPro" id="IPR029056">
    <property type="entry name" value="Ribokinase-like"/>
</dbReference>
<organism evidence="5 6">
    <name type="scientific">Paraglaciecola arctica BSs20135</name>
    <dbReference type="NCBI Taxonomy" id="493475"/>
    <lineage>
        <taxon>Bacteria</taxon>
        <taxon>Pseudomonadati</taxon>
        <taxon>Pseudomonadota</taxon>
        <taxon>Gammaproteobacteria</taxon>
        <taxon>Alteromonadales</taxon>
        <taxon>Alteromonadaceae</taxon>
        <taxon>Paraglaciecola</taxon>
    </lineage>
</organism>
<dbReference type="SUPFAM" id="SSF53613">
    <property type="entry name" value="Ribokinase-like"/>
    <property type="match status" value="1"/>
</dbReference>
<reference evidence="5 6" key="1">
    <citation type="journal article" date="2017" name="Antonie Van Leeuwenhoek">
        <title>Rhizobium rhizosphaerae sp. nov., a novel species isolated from rice rhizosphere.</title>
        <authorList>
            <person name="Zhao J.J."/>
            <person name="Zhang J."/>
            <person name="Zhang R.J."/>
            <person name="Zhang C.W."/>
            <person name="Yin H.Q."/>
            <person name="Zhang X.X."/>
        </authorList>
    </citation>
    <scope>NUCLEOTIDE SEQUENCE [LARGE SCALE GENOMIC DNA]</scope>
    <source>
        <strain evidence="5 6">BSs20135</strain>
    </source>
</reference>
<evidence type="ECO:0000256" key="3">
    <source>
        <dbReference type="ARBA" id="ARBA00022777"/>
    </source>
</evidence>
<dbReference type="PROSITE" id="PS00584">
    <property type="entry name" value="PFKB_KINASES_2"/>
    <property type="match status" value="1"/>
</dbReference>
<dbReference type="EC" id="2.7.1.45" evidence="5"/>
<comment type="similarity">
    <text evidence="1">Belongs to the carbohydrate kinase PfkB family.</text>
</comment>
<evidence type="ECO:0000313" key="5">
    <source>
        <dbReference type="EMBL" id="GAC22050.1"/>
    </source>
</evidence>
<dbReference type="PANTHER" id="PTHR43085:SF15">
    <property type="entry name" value="2-DEHYDRO-3-DEOXYGLUCONOKINASE"/>
    <property type="match status" value="1"/>
</dbReference>
<dbReference type="EMBL" id="BAEO01000067">
    <property type="protein sequence ID" value="GAC22050.1"/>
    <property type="molecule type" value="Genomic_DNA"/>
</dbReference>
<dbReference type="GO" id="GO:0006974">
    <property type="term" value="P:DNA damage response"/>
    <property type="evidence" value="ECO:0007669"/>
    <property type="project" value="TreeGrafter"/>
</dbReference>
<dbReference type="GO" id="GO:0042840">
    <property type="term" value="P:D-glucuronate catabolic process"/>
    <property type="evidence" value="ECO:0007669"/>
    <property type="project" value="TreeGrafter"/>
</dbReference>
<dbReference type="OrthoDB" id="9776822at2"/>
<evidence type="ECO:0000313" key="6">
    <source>
        <dbReference type="Proteomes" id="UP000006327"/>
    </source>
</evidence>
<dbReference type="InterPro" id="IPR002173">
    <property type="entry name" value="Carboh/pur_kinase_PfkB_CS"/>
</dbReference>